<name>M4V4M2_9BACT</name>
<dbReference type="Proteomes" id="UP000012040">
    <property type="component" value="Chromosome"/>
</dbReference>
<dbReference type="RefSeq" id="WP_015468772.1">
    <property type="nucleotide sequence ID" value="NC_020813.1"/>
</dbReference>
<sequence>MGMPKQTELRRVRKKLKKMEGTLALNPNATALERFRWNLHQKFVEYKLDKNMTQKEMAQKLKVDESHISKILNYRLDEFSTDRLILLYAKLNPKVKLEVGS</sequence>
<dbReference type="CDD" id="cd00093">
    <property type="entry name" value="HTH_XRE"/>
    <property type="match status" value="1"/>
</dbReference>
<dbReference type="InterPro" id="IPR010982">
    <property type="entry name" value="Lambda_DNA-bd_dom_sf"/>
</dbReference>
<dbReference type="HOGENOM" id="CLU_2285941_0_0_7"/>
<dbReference type="AlphaFoldDB" id="M4V4M2"/>
<dbReference type="EMBL" id="CP003537">
    <property type="protein sequence ID" value="AGH94282.1"/>
    <property type="molecule type" value="Genomic_DNA"/>
</dbReference>
<gene>
    <name evidence="2" type="ORF">A11Q_62</name>
</gene>
<feature type="domain" description="HTH cro/C1-type" evidence="1">
    <location>
        <begin position="45"/>
        <end position="92"/>
    </location>
</feature>
<dbReference type="PATRIC" id="fig|1184267.3.peg.64"/>
<evidence type="ECO:0000313" key="2">
    <source>
        <dbReference type="EMBL" id="AGH94282.1"/>
    </source>
</evidence>
<dbReference type="Pfam" id="PF13744">
    <property type="entry name" value="HTH_37"/>
    <property type="match status" value="1"/>
</dbReference>
<reference evidence="2 3" key="1">
    <citation type="journal article" date="2013" name="ISME J.">
        <title>By their genes ye shall know them: genomic signatures of predatory bacteria.</title>
        <authorList>
            <person name="Pasternak Z."/>
            <person name="Pietrokovski S."/>
            <person name="Rotem O."/>
            <person name="Gophna U."/>
            <person name="Lurie-Weinberger M.N."/>
            <person name="Jurkevitch E."/>
        </authorList>
    </citation>
    <scope>NUCLEOTIDE SEQUENCE [LARGE SCALE GENOMIC DNA]</scope>
    <source>
        <strain evidence="2 3">JSS</strain>
    </source>
</reference>
<dbReference type="STRING" id="1184267.A11Q_62"/>
<dbReference type="PROSITE" id="PS50943">
    <property type="entry name" value="HTH_CROC1"/>
    <property type="match status" value="1"/>
</dbReference>
<evidence type="ECO:0000313" key="3">
    <source>
        <dbReference type="Proteomes" id="UP000012040"/>
    </source>
</evidence>
<dbReference type="InterPro" id="IPR039554">
    <property type="entry name" value="HigA2-like_HTH"/>
</dbReference>
<keyword evidence="3" id="KW-1185">Reference proteome</keyword>
<dbReference type="InterPro" id="IPR001387">
    <property type="entry name" value="Cro/C1-type_HTH"/>
</dbReference>
<dbReference type="SUPFAM" id="SSF47413">
    <property type="entry name" value="lambda repressor-like DNA-binding domains"/>
    <property type="match status" value="1"/>
</dbReference>
<proteinExistence type="predicted"/>
<protein>
    <recommendedName>
        <fullName evidence="1">HTH cro/C1-type domain-containing protein</fullName>
    </recommendedName>
</protein>
<dbReference type="Gene3D" id="1.10.260.40">
    <property type="entry name" value="lambda repressor-like DNA-binding domains"/>
    <property type="match status" value="1"/>
</dbReference>
<dbReference type="eggNOG" id="COG5606">
    <property type="taxonomic scope" value="Bacteria"/>
</dbReference>
<evidence type="ECO:0000259" key="1">
    <source>
        <dbReference type="PROSITE" id="PS50943"/>
    </source>
</evidence>
<dbReference type="KEGG" id="bex:A11Q_62"/>
<dbReference type="GO" id="GO:0003677">
    <property type="term" value="F:DNA binding"/>
    <property type="evidence" value="ECO:0007669"/>
    <property type="project" value="InterPro"/>
</dbReference>
<accession>M4V4M2</accession>
<organism evidence="2 3">
    <name type="scientific">Pseudobdellovibrio exovorus JSS</name>
    <dbReference type="NCBI Taxonomy" id="1184267"/>
    <lineage>
        <taxon>Bacteria</taxon>
        <taxon>Pseudomonadati</taxon>
        <taxon>Bdellovibrionota</taxon>
        <taxon>Bdellovibrionia</taxon>
        <taxon>Bdellovibrionales</taxon>
        <taxon>Pseudobdellovibrionaceae</taxon>
        <taxon>Pseudobdellovibrio</taxon>
    </lineage>
</organism>